<dbReference type="InterPro" id="IPR029016">
    <property type="entry name" value="GAF-like_dom_sf"/>
</dbReference>
<evidence type="ECO:0000313" key="3">
    <source>
        <dbReference type="EMBL" id="MDP4535275.1"/>
    </source>
</evidence>
<dbReference type="Gene3D" id="3.30.450.40">
    <property type="match status" value="1"/>
</dbReference>
<dbReference type="PROSITE" id="PS01320">
    <property type="entry name" value="UPF0067"/>
    <property type="match status" value="1"/>
</dbReference>
<comment type="caution">
    <text evidence="3">The sequence shown here is derived from an EMBL/GenBank/DDBJ whole genome shotgun (WGS) entry which is preliminary data.</text>
</comment>
<evidence type="ECO:0000313" key="4">
    <source>
        <dbReference type="Proteomes" id="UP001231616"/>
    </source>
</evidence>
<evidence type="ECO:0000256" key="1">
    <source>
        <dbReference type="ARBA" id="ARBA00038454"/>
    </source>
</evidence>
<dbReference type="InterPro" id="IPR000614">
    <property type="entry name" value="FRMsr_CS"/>
</dbReference>
<dbReference type="PANTHER" id="PTHR21021">
    <property type="entry name" value="GAF/PUTATIVE CYTOSKELETAL PROTEIN"/>
    <property type="match status" value="1"/>
</dbReference>
<dbReference type="InterPro" id="IPR051330">
    <property type="entry name" value="Phosphatase_reg/MetRdx"/>
</dbReference>
<sequence length="154" mass="16790">MITAQTELYQQLQQQAAALLDNETDMIANMANLSALIFNTLPQLNWAGFYIMRSGELVLGPFQGQVACVRIPVGKGVCGTAVSTGKTQRIADVHAFPGHIACDAASESEIVIPVHQGRNIIAVLDIDSPVLNRFDADDQLQLERLVQLFEQTLL</sequence>
<name>A0ABT9GW47_9GAMM</name>
<comment type="similarity">
    <text evidence="1">Belongs to the free Met sulfoxide reductase family.</text>
</comment>
<keyword evidence="4" id="KW-1185">Reference proteome</keyword>
<evidence type="ECO:0000259" key="2">
    <source>
        <dbReference type="Pfam" id="PF13185"/>
    </source>
</evidence>
<dbReference type="Proteomes" id="UP001231616">
    <property type="component" value="Unassembled WGS sequence"/>
</dbReference>
<dbReference type="PANTHER" id="PTHR21021:SF15">
    <property type="entry name" value="FREE METHIONINE-R-SULFOXIDE REDUCTASE"/>
    <property type="match status" value="1"/>
</dbReference>
<dbReference type="SUPFAM" id="SSF55781">
    <property type="entry name" value="GAF domain-like"/>
    <property type="match status" value="1"/>
</dbReference>
<gene>
    <name evidence="3" type="ORF">Q3O60_03615</name>
</gene>
<proteinExistence type="inferred from homology"/>
<dbReference type="InterPro" id="IPR003018">
    <property type="entry name" value="GAF"/>
</dbReference>
<dbReference type="EMBL" id="JAUZVZ010000004">
    <property type="protein sequence ID" value="MDP4535275.1"/>
    <property type="molecule type" value="Genomic_DNA"/>
</dbReference>
<feature type="domain" description="GAF" evidence="2">
    <location>
        <begin position="33"/>
        <end position="151"/>
    </location>
</feature>
<protein>
    <submittedName>
        <fullName evidence="3">GAF domain-containing protein</fullName>
    </submittedName>
</protein>
<organism evidence="3 4">
    <name type="scientific">Alkalimonas collagenimarina</name>
    <dbReference type="NCBI Taxonomy" id="400390"/>
    <lineage>
        <taxon>Bacteria</taxon>
        <taxon>Pseudomonadati</taxon>
        <taxon>Pseudomonadota</taxon>
        <taxon>Gammaproteobacteria</taxon>
        <taxon>Alkalimonas</taxon>
    </lineage>
</organism>
<reference evidence="3 4" key="1">
    <citation type="submission" date="2023-08" db="EMBL/GenBank/DDBJ databases">
        <authorList>
            <person name="Joshi A."/>
            <person name="Thite S."/>
        </authorList>
    </citation>
    <scope>NUCLEOTIDE SEQUENCE [LARGE SCALE GENOMIC DNA]</scope>
    <source>
        <strain evidence="3 4">AC40</strain>
    </source>
</reference>
<dbReference type="RefSeq" id="WP_305892544.1">
    <property type="nucleotide sequence ID" value="NZ_JAUZVZ010000004.1"/>
</dbReference>
<accession>A0ABT9GW47</accession>
<dbReference type="Pfam" id="PF13185">
    <property type="entry name" value="GAF_2"/>
    <property type="match status" value="1"/>
</dbReference>